<reference evidence="2" key="1">
    <citation type="submission" date="2018-05" db="EMBL/GenBank/DDBJ databases">
        <authorList>
            <person name="Lanie J.A."/>
            <person name="Ng W.-L."/>
            <person name="Kazmierczak K.M."/>
            <person name="Andrzejewski T.M."/>
            <person name="Davidsen T.M."/>
            <person name="Wayne K.J."/>
            <person name="Tettelin H."/>
            <person name="Glass J.I."/>
            <person name="Rusch D."/>
            <person name="Podicherti R."/>
            <person name="Tsui H.-C.T."/>
            <person name="Winkler M.E."/>
        </authorList>
    </citation>
    <scope>NUCLEOTIDE SEQUENCE</scope>
</reference>
<dbReference type="SUPFAM" id="SSF56281">
    <property type="entry name" value="Metallo-hydrolase/oxidoreductase"/>
    <property type="match status" value="1"/>
</dbReference>
<dbReference type="InterPro" id="IPR036866">
    <property type="entry name" value="RibonucZ/Hydroxyglut_hydro"/>
</dbReference>
<feature type="non-terminal residue" evidence="2">
    <location>
        <position position="117"/>
    </location>
</feature>
<evidence type="ECO:0000259" key="1">
    <source>
        <dbReference type="Pfam" id="PF00753"/>
    </source>
</evidence>
<feature type="domain" description="Metallo-beta-lactamase" evidence="1">
    <location>
        <begin position="15"/>
        <end position="100"/>
    </location>
</feature>
<sequence>MEIAPGIHRIEGITGSNSVLLADEQMAVVDTGLSDNGEAIVSYIKSIGRSPSDLQWILVTHFHFDHSGSAAELHELTGAKIVAHKNETEAGRDGKLLLIKGDEGESPPFWYRMLQRR</sequence>
<dbReference type="PANTHER" id="PTHR42951">
    <property type="entry name" value="METALLO-BETA-LACTAMASE DOMAIN-CONTAINING"/>
    <property type="match status" value="1"/>
</dbReference>
<name>A0A383C7D7_9ZZZZ</name>
<dbReference type="Pfam" id="PF00753">
    <property type="entry name" value="Lactamase_B"/>
    <property type="match status" value="1"/>
</dbReference>
<proteinExistence type="predicted"/>
<dbReference type="EMBL" id="UINC01206361">
    <property type="protein sequence ID" value="SVE27950.1"/>
    <property type="molecule type" value="Genomic_DNA"/>
</dbReference>
<dbReference type="AlphaFoldDB" id="A0A383C7D7"/>
<organism evidence="2">
    <name type="scientific">marine metagenome</name>
    <dbReference type="NCBI Taxonomy" id="408172"/>
    <lineage>
        <taxon>unclassified sequences</taxon>
        <taxon>metagenomes</taxon>
        <taxon>ecological metagenomes</taxon>
    </lineage>
</organism>
<dbReference type="InterPro" id="IPR001279">
    <property type="entry name" value="Metallo-B-lactamas"/>
</dbReference>
<evidence type="ECO:0000313" key="2">
    <source>
        <dbReference type="EMBL" id="SVE27950.1"/>
    </source>
</evidence>
<protein>
    <recommendedName>
        <fullName evidence="1">Metallo-beta-lactamase domain-containing protein</fullName>
    </recommendedName>
</protein>
<dbReference type="Gene3D" id="3.60.15.10">
    <property type="entry name" value="Ribonuclease Z/Hydroxyacylglutathione hydrolase-like"/>
    <property type="match status" value="1"/>
</dbReference>
<accession>A0A383C7D7</accession>
<dbReference type="InterPro" id="IPR050855">
    <property type="entry name" value="NDM-1-like"/>
</dbReference>
<dbReference type="PANTHER" id="PTHR42951:SF17">
    <property type="entry name" value="METALLO-BETA-LACTAMASE DOMAIN-CONTAINING PROTEIN"/>
    <property type="match status" value="1"/>
</dbReference>
<gene>
    <name evidence="2" type="ORF">METZ01_LOCUS480804</name>
</gene>